<name>A0A081BP92_9BACT</name>
<evidence type="ECO:0000313" key="3">
    <source>
        <dbReference type="Proteomes" id="UP000030700"/>
    </source>
</evidence>
<gene>
    <name evidence="2" type="ORF">U14_03459</name>
</gene>
<evidence type="ECO:0008006" key="4">
    <source>
        <dbReference type="Google" id="ProtNLM"/>
    </source>
</evidence>
<keyword evidence="1" id="KW-0732">Signal</keyword>
<proteinExistence type="predicted"/>
<evidence type="ECO:0000256" key="1">
    <source>
        <dbReference type="SAM" id="SignalP"/>
    </source>
</evidence>
<protein>
    <recommendedName>
        <fullName evidence="4">ABC transporter substrate-binding protein</fullName>
    </recommendedName>
</protein>
<dbReference type="HOGENOM" id="CLU_057483_1_0_0"/>
<dbReference type="STRING" id="1499966.U14_03459"/>
<sequence length="322" mass="36203">MIRQIGQIFLLLVILSQSASPAAHAQSQKKCLEVGSYHQDYAWQNAIDGGIAHVLQGHCELRVFYLDSKREPSPEAIQKKALEAKALIDSWQPDVVIATDDNASRYLVKPYFKDAAIPFVFCGINWTVDEYGYPYSNATGMTELAPIRQAFEQIKRIVPVVKQGTCMYPGLESEKTACERYAFVLKPFGVEFTLTPVETMHAFEEQFKALSDMDFIFFSNNSSIKDWDAARAKQIVQENAKVLTLTMDEWMTPFVMLGFTQVGNEQGEYAASTALKILEGTKPSEIAIVPNRQWNLFVNEGLLEKAGITIPRDLLQKGKKVE</sequence>
<dbReference type="InterPro" id="IPR007487">
    <property type="entry name" value="ABC_transpt-TYRBP-like"/>
</dbReference>
<reference evidence="2" key="1">
    <citation type="journal article" date="2015" name="PeerJ">
        <title>First genomic representation of candidate bacterial phylum KSB3 points to enhanced environmental sensing as a trigger of wastewater bulking.</title>
        <authorList>
            <person name="Sekiguchi Y."/>
            <person name="Ohashi A."/>
            <person name="Parks D.H."/>
            <person name="Yamauchi T."/>
            <person name="Tyson G.W."/>
            <person name="Hugenholtz P."/>
        </authorList>
    </citation>
    <scope>NUCLEOTIDE SEQUENCE [LARGE SCALE GENOMIC DNA]</scope>
</reference>
<dbReference type="Gene3D" id="3.40.50.2300">
    <property type="match status" value="2"/>
</dbReference>
<dbReference type="PANTHER" id="PTHR35271">
    <property type="entry name" value="ABC TRANSPORTER, SUBSTRATE-BINDING LIPOPROTEIN-RELATED"/>
    <property type="match status" value="1"/>
</dbReference>
<organism evidence="2">
    <name type="scientific">Candidatus Moduliflexus flocculans</name>
    <dbReference type="NCBI Taxonomy" id="1499966"/>
    <lineage>
        <taxon>Bacteria</taxon>
        <taxon>Candidatus Moduliflexota</taxon>
        <taxon>Candidatus Moduliflexia</taxon>
        <taxon>Candidatus Moduliflexales</taxon>
        <taxon>Candidatus Moduliflexaceae</taxon>
    </lineage>
</organism>
<dbReference type="AlphaFoldDB" id="A0A081BP92"/>
<accession>A0A081BP92</accession>
<dbReference type="EMBL" id="DF820458">
    <property type="protein sequence ID" value="GAK52208.1"/>
    <property type="molecule type" value="Genomic_DNA"/>
</dbReference>
<feature type="chain" id="PRO_5001755209" description="ABC transporter substrate-binding protein" evidence="1">
    <location>
        <begin position="26"/>
        <end position="322"/>
    </location>
</feature>
<keyword evidence="3" id="KW-1185">Reference proteome</keyword>
<dbReference type="PANTHER" id="PTHR35271:SF1">
    <property type="entry name" value="ABC TRANSPORTER, SUBSTRATE-BINDING LIPOPROTEIN"/>
    <property type="match status" value="1"/>
</dbReference>
<evidence type="ECO:0000313" key="2">
    <source>
        <dbReference type="EMBL" id="GAK52208.1"/>
    </source>
</evidence>
<dbReference type="Pfam" id="PF04392">
    <property type="entry name" value="ABC_sub_bind"/>
    <property type="match status" value="1"/>
</dbReference>
<feature type="signal peptide" evidence="1">
    <location>
        <begin position="1"/>
        <end position="25"/>
    </location>
</feature>
<dbReference type="Proteomes" id="UP000030700">
    <property type="component" value="Unassembled WGS sequence"/>
</dbReference>